<dbReference type="GO" id="GO:0003700">
    <property type="term" value="F:DNA-binding transcription factor activity"/>
    <property type="evidence" value="ECO:0007669"/>
    <property type="project" value="InterPro"/>
</dbReference>
<dbReference type="CDD" id="cd02134">
    <property type="entry name" value="KH-II_NusA_rpt1"/>
    <property type="match status" value="1"/>
</dbReference>
<dbReference type="SUPFAM" id="SSF54814">
    <property type="entry name" value="Prokaryotic type KH domain (KH-domain type II)"/>
    <property type="match status" value="2"/>
</dbReference>
<evidence type="ECO:0000256" key="2">
    <source>
        <dbReference type="ARBA" id="ARBA00022490"/>
    </source>
</evidence>
<comment type="caution">
    <text evidence="11">The sequence shown here is derived from an EMBL/GenBank/DDBJ whole genome shotgun (WGS) entry which is preliminary data.</text>
</comment>
<protein>
    <recommendedName>
        <fullName evidence="7">Transcription termination/antitermination protein NusA</fullName>
    </recommendedName>
</protein>
<dbReference type="RefSeq" id="WP_101446533.1">
    <property type="nucleotide sequence ID" value="NZ_PJMU01000003.1"/>
</dbReference>
<dbReference type="AlphaFoldDB" id="A0A2N3UA35"/>
<evidence type="ECO:0000256" key="3">
    <source>
        <dbReference type="ARBA" id="ARBA00022814"/>
    </source>
</evidence>
<comment type="subcellular location">
    <subcellularLocation>
        <location evidence="7">Cytoplasm</location>
    </subcellularLocation>
</comment>
<feature type="domain" description="NusA-like second KH" evidence="10">
    <location>
        <begin position="285"/>
        <end position="348"/>
    </location>
</feature>
<evidence type="ECO:0000256" key="7">
    <source>
        <dbReference type="HAMAP-Rule" id="MF_00945"/>
    </source>
</evidence>
<dbReference type="CDD" id="cd22529">
    <property type="entry name" value="KH-II_NusA_rpt2"/>
    <property type="match status" value="1"/>
</dbReference>
<dbReference type="InterPro" id="IPR009019">
    <property type="entry name" value="KH_sf_prok-type"/>
</dbReference>
<dbReference type="PANTHER" id="PTHR22648:SF0">
    <property type="entry name" value="TRANSCRIPTION TERMINATION_ANTITERMINATION PROTEIN NUSA"/>
    <property type="match status" value="1"/>
</dbReference>
<dbReference type="Gene3D" id="3.30.300.20">
    <property type="match status" value="2"/>
</dbReference>
<dbReference type="InterPro" id="IPR036555">
    <property type="entry name" value="NusA_N_sf"/>
</dbReference>
<keyword evidence="6 7" id="KW-0804">Transcription</keyword>
<evidence type="ECO:0000256" key="6">
    <source>
        <dbReference type="ARBA" id="ARBA00023163"/>
    </source>
</evidence>
<evidence type="ECO:0000313" key="11">
    <source>
        <dbReference type="EMBL" id="PKV63617.1"/>
    </source>
</evidence>
<keyword evidence="2 7" id="KW-0963">Cytoplasm</keyword>
<dbReference type="EMBL" id="PJMU01000003">
    <property type="protein sequence ID" value="PKV63617.1"/>
    <property type="molecule type" value="Genomic_DNA"/>
</dbReference>
<keyword evidence="1 7" id="KW-0806">Transcription termination</keyword>
<dbReference type="FunFam" id="3.30.300.20:FF:000002">
    <property type="entry name" value="Transcription termination/antitermination protein NusA"/>
    <property type="match status" value="1"/>
</dbReference>
<keyword evidence="3 7" id="KW-0889">Transcription antitermination</keyword>
<dbReference type="Proteomes" id="UP000233782">
    <property type="component" value="Unassembled WGS sequence"/>
</dbReference>
<evidence type="ECO:0000256" key="1">
    <source>
        <dbReference type="ARBA" id="ARBA00022472"/>
    </source>
</evidence>
<dbReference type="PROSITE" id="PS50084">
    <property type="entry name" value="KH_TYPE_1"/>
    <property type="match status" value="1"/>
</dbReference>
<dbReference type="InterPro" id="IPR058582">
    <property type="entry name" value="KH_NusA_2nd"/>
</dbReference>
<dbReference type="InterPro" id="IPR030842">
    <property type="entry name" value="TF_NusA_bacterial"/>
</dbReference>
<feature type="domain" description="Transcription factor NusA first KH" evidence="9">
    <location>
        <begin position="203"/>
        <end position="280"/>
    </location>
</feature>
<comment type="subunit">
    <text evidence="7">Monomer. Binds directly to the core enzyme of the DNA-dependent RNA polymerase and to nascent RNA.</text>
</comment>
<dbReference type="Pfam" id="PF08529">
    <property type="entry name" value="NusA_N"/>
    <property type="match status" value="1"/>
</dbReference>
<feature type="domain" description="Transcription factor NusA N-terminal" evidence="8">
    <location>
        <begin position="6"/>
        <end position="128"/>
    </location>
</feature>
<sequence>MNSSVLIESFAEFAKFKNIDRPTMMRILEDVFRTMIRKKWGTDENFDIILNVEKGDLEIWRNREIVDDNSEDIWDHDKIALSDARKIEPDFEVGEEVSEEIQLEDFGRRAVLTARQTLIQRIKDMEKELLFQKYKDLVGEIISGEVYQVWNREVLLLDQEENELLIPKGEQIPKDRYRKGDVVRAVVQRVEIVNGNPKIILSRTSPAFLERLFENEVPEIYDGLIAIKKIVREPGERAKVAVESFDDRIDPVGACVGMKGSRIHSIVRELENENIDVINYTDNLELYIQRALSPAKITSMKIDQENGRVSVFLKPDQVSLAIGKGGQNIKLASKLVDMEIDVFRESEVYEEDISLEEFTDEIEDWVIAELRRIGLDTAKSVLAVSKEDLLRRTELEEETIESVLSILREELEEEDNQ</sequence>
<evidence type="ECO:0000313" key="12">
    <source>
        <dbReference type="Proteomes" id="UP000233782"/>
    </source>
</evidence>
<dbReference type="InterPro" id="IPR025249">
    <property type="entry name" value="TF_NusA_KH_1st"/>
</dbReference>
<name>A0A2N3UA35_9BACT</name>
<comment type="similarity">
    <text evidence="7">Belongs to the NusA family.</text>
</comment>
<dbReference type="GO" id="GO:0003723">
    <property type="term" value="F:RNA binding"/>
    <property type="evidence" value="ECO:0007669"/>
    <property type="project" value="UniProtKB-UniRule"/>
</dbReference>
<organism evidence="11 12">
    <name type="scientific">Pontibacter ramchanderi</name>
    <dbReference type="NCBI Taxonomy" id="1179743"/>
    <lineage>
        <taxon>Bacteria</taxon>
        <taxon>Pseudomonadati</taxon>
        <taxon>Bacteroidota</taxon>
        <taxon>Cytophagia</taxon>
        <taxon>Cytophagales</taxon>
        <taxon>Hymenobacteraceae</taxon>
        <taxon>Pontibacter</taxon>
    </lineage>
</organism>
<dbReference type="GO" id="GO:0006353">
    <property type="term" value="P:DNA-templated transcription termination"/>
    <property type="evidence" value="ECO:0007669"/>
    <property type="project" value="UniProtKB-UniRule"/>
</dbReference>
<reference evidence="11 12" key="1">
    <citation type="submission" date="2017-12" db="EMBL/GenBank/DDBJ databases">
        <title>Genomic Encyclopedia of Type Strains, Phase III (KMG-III): the genomes of soil and plant-associated and newly described type strains.</title>
        <authorList>
            <person name="Whitman W."/>
        </authorList>
    </citation>
    <scope>NUCLEOTIDE SEQUENCE [LARGE SCALE GENOMIC DNA]</scope>
    <source>
        <strain evidence="11 12">LP43</strain>
    </source>
</reference>
<evidence type="ECO:0000259" key="8">
    <source>
        <dbReference type="Pfam" id="PF08529"/>
    </source>
</evidence>
<dbReference type="HAMAP" id="MF_00945_B">
    <property type="entry name" value="NusA_B"/>
    <property type="match status" value="1"/>
</dbReference>
<dbReference type="SUPFAM" id="SSF69705">
    <property type="entry name" value="Transcription factor NusA, N-terminal domain"/>
    <property type="match status" value="1"/>
</dbReference>
<accession>A0A2N3UA35</accession>
<dbReference type="InterPro" id="IPR012340">
    <property type="entry name" value="NA-bd_OB-fold"/>
</dbReference>
<keyword evidence="4 7" id="KW-0694">RNA-binding</keyword>
<keyword evidence="5 7" id="KW-0805">Transcription regulation</keyword>
<evidence type="ECO:0000259" key="9">
    <source>
        <dbReference type="Pfam" id="PF13184"/>
    </source>
</evidence>
<gene>
    <name evidence="7" type="primary">nusA</name>
    <name evidence="11" type="ORF">BD749_3461</name>
</gene>
<dbReference type="Pfam" id="PF26594">
    <property type="entry name" value="KH_NusA_2nd"/>
    <property type="match status" value="1"/>
</dbReference>
<keyword evidence="12" id="KW-1185">Reference proteome</keyword>
<dbReference type="Gene3D" id="3.30.1480.10">
    <property type="entry name" value="NusA, N-terminal domain"/>
    <property type="match status" value="1"/>
</dbReference>
<dbReference type="InterPro" id="IPR015946">
    <property type="entry name" value="KH_dom-like_a/b"/>
</dbReference>
<dbReference type="OrthoDB" id="9807233at2"/>
<dbReference type="InterPro" id="IPR010213">
    <property type="entry name" value="TF_NusA"/>
</dbReference>
<evidence type="ECO:0000259" key="10">
    <source>
        <dbReference type="Pfam" id="PF26594"/>
    </source>
</evidence>
<dbReference type="PANTHER" id="PTHR22648">
    <property type="entry name" value="TRANSCRIPTION TERMINATION FACTOR NUSA"/>
    <property type="match status" value="1"/>
</dbReference>
<dbReference type="GO" id="GO:0005829">
    <property type="term" value="C:cytosol"/>
    <property type="evidence" value="ECO:0007669"/>
    <property type="project" value="TreeGrafter"/>
</dbReference>
<proteinExistence type="inferred from homology"/>
<dbReference type="Gene3D" id="2.40.50.140">
    <property type="entry name" value="Nucleic acid-binding proteins"/>
    <property type="match status" value="1"/>
</dbReference>
<dbReference type="SUPFAM" id="SSF50249">
    <property type="entry name" value="Nucleic acid-binding proteins"/>
    <property type="match status" value="1"/>
</dbReference>
<dbReference type="CDD" id="cd04455">
    <property type="entry name" value="S1_NusA"/>
    <property type="match status" value="1"/>
</dbReference>
<comment type="function">
    <text evidence="7">Participates in both transcription termination and antitermination.</text>
</comment>
<evidence type="ECO:0000256" key="4">
    <source>
        <dbReference type="ARBA" id="ARBA00022884"/>
    </source>
</evidence>
<dbReference type="GO" id="GO:0031564">
    <property type="term" value="P:transcription antitermination"/>
    <property type="evidence" value="ECO:0007669"/>
    <property type="project" value="UniProtKB-UniRule"/>
</dbReference>
<dbReference type="Pfam" id="PF13184">
    <property type="entry name" value="KH_NusA_1st"/>
    <property type="match status" value="1"/>
</dbReference>
<dbReference type="InterPro" id="IPR013735">
    <property type="entry name" value="TF_NusA_N"/>
</dbReference>
<dbReference type="NCBIfam" id="TIGR01953">
    <property type="entry name" value="NusA"/>
    <property type="match status" value="1"/>
</dbReference>
<evidence type="ECO:0000256" key="5">
    <source>
        <dbReference type="ARBA" id="ARBA00023015"/>
    </source>
</evidence>